<keyword evidence="2" id="KW-1133">Transmembrane helix</keyword>
<dbReference type="AlphaFoldDB" id="A0A7Y6M4N1"/>
<evidence type="ECO:0000256" key="2">
    <source>
        <dbReference type="SAM" id="Phobius"/>
    </source>
</evidence>
<name>A0A7Y6M4N1_9ACTN</name>
<proteinExistence type="predicted"/>
<feature type="transmembrane region" description="Helical" evidence="2">
    <location>
        <begin position="58"/>
        <end position="79"/>
    </location>
</feature>
<reference evidence="3 4" key="1">
    <citation type="submission" date="2020-06" db="EMBL/GenBank/DDBJ databases">
        <title>Nonomuraea sp. SMC257, a novel actinomycete isolated from soil.</title>
        <authorList>
            <person name="Chanama M."/>
        </authorList>
    </citation>
    <scope>NUCLEOTIDE SEQUENCE [LARGE SCALE GENOMIC DNA]</scope>
    <source>
        <strain evidence="3 4">SMC257</strain>
    </source>
</reference>
<keyword evidence="2" id="KW-0812">Transmembrane</keyword>
<accession>A0A7Y6M4N1</accession>
<keyword evidence="4" id="KW-1185">Reference proteome</keyword>
<evidence type="ECO:0000313" key="3">
    <source>
        <dbReference type="EMBL" id="NUW33439.1"/>
    </source>
</evidence>
<dbReference type="Proteomes" id="UP000586042">
    <property type="component" value="Unassembled WGS sequence"/>
</dbReference>
<comment type="caution">
    <text evidence="3">The sequence shown here is derived from an EMBL/GenBank/DDBJ whole genome shotgun (WGS) entry which is preliminary data.</text>
</comment>
<sequence>MARRLAVVTSPPPPPPGPSGQPPSQTGLVVGLAFAGAFAYWVVNLFAGLLVVSFQSRVAFGVGAVVLALGALGGGALLISRRKPWARGLGLGLMIGWALASIATAGLCTGINPELYS</sequence>
<feature type="region of interest" description="Disordered" evidence="1">
    <location>
        <begin position="1"/>
        <end position="24"/>
    </location>
</feature>
<feature type="transmembrane region" description="Helical" evidence="2">
    <location>
        <begin position="28"/>
        <end position="52"/>
    </location>
</feature>
<organism evidence="3 4">
    <name type="scientific">Nonomuraea montanisoli</name>
    <dbReference type="NCBI Taxonomy" id="2741721"/>
    <lineage>
        <taxon>Bacteria</taxon>
        <taxon>Bacillati</taxon>
        <taxon>Actinomycetota</taxon>
        <taxon>Actinomycetes</taxon>
        <taxon>Streptosporangiales</taxon>
        <taxon>Streptosporangiaceae</taxon>
        <taxon>Nonomuraea</taxon>
    </lineage>
</organism>
<feature type="compositionally biased region" description="Pro residues" evidence="1">
    <location>
        <begin position="10"/>
        <end position="21"/>
    </location>
</feature>
<gene>
    <name evidence="3" type="ORF">HTZ77_18675</name>
</gene>
<evidence type="ECO:0000256" key="1">
    <source>
        <dbReference type="SAM" id="MobiDB-lite"/>
    </source>
</evidence>
<feature type="transmembrane region" description="Helical" evidence="2">
    <location>
        <begin position="91"/>
        <end position="112"/>
    </location>
</feature>
<evidence type="ECO:0000313" key="4">
    <source>
        <dbReference type="Proteomes" id="UP000586042"/>
    </source>
</evidence>
<keyword evidence="2" id="KW-0472">Membrane</keyword>
<dbReference type="EMBL" id="JABWGN010000007">
    <property type="protein sequence ID" value="NUW33439.1"/>
    <property type="molecule type" value="Genomic_DNA"/>
</dbReference>
<protein>
    <submittedName>
        <fullName evidence="3">Uncharacterized protein</fullName>
    </submittedName>
</protein>